<feature type="chain" id="PRO_5013232853" evidence="1">
    <location>
        <begin position="18"/>
        <end position="232"/>
    </location>
</feature>
<accession>A0A1Z5K150</accession>
<sequence length="232" mass="26822">MWCGGSLLWVTAWLVSHSSIRHDEKVPTKQFAFNELLEEDDPLRRRTMQSFMTALLGMNAWVKASQQTTAMDDSLLDDSARMPSLFTRQVSHPFSCEYTIQPPDQATITRNSPHQVQWTSHDDESWQLDLVFSHLPSADVSWNDLVHNRLLQVQHEEQCFVTCREEPFRPSSHVLELAYVTTHQPLHLGKRQEWKTRLHWNKNVLLSTHCHGSNLPERSVSAVLDSIVLKCL</sequence>
<dbReference type="InParanoid" id="A0A1Z5K150"/>
<proteinExistence type="predicted"/>
<reference evidence="2 3" key="1">
    <citation type="journal article" date="2015" name="Plant Cell">
        <title>Oil accumulation by the oleaginous diatom Fistulifera solaris as revealed by the genome and transcriptome.</title>
        <authorList>
            <person name="Tanaka T."/>
            <person name="Maeda Y."/>
            <person name="Veluchamy A."/>
            <person name="Tanaka M."/>
            <person name="Abida H."/>
            <person name="Marechal E."/>
            <person name="Bowler C."/>
            <person name="Muto M."/>
            <person name="Sunaga Y."/>
            <person name="Tanaka M."/>
            <person name="Yoshino T."/>
            <person name="Taniguchi T."/>
            <person name="Fukuda Y."/>
            <person name="Nemoto M."/>
            <person name="Matsumoto M."/>
            <person name="Wong P.S."/>
            <person name="Aburatani S."/>
            <person name="Fujibuchi W."/>
        </authorList>
    </citation>
    <scope>NUCLEOTIDE SEQUENCE [LARGE SCALE GENOMIC DNA]</scope>
    <source>
        <strain evidence="2 3">JPCC DA0580</strain>
    </source>
</reference>
<feature type="signal peptide" evidence="1">
    <location>
        <begin position="1"/>
        <end position="17"/>
    </location>
</feature>
<dbReference type="EMBL" id="BDSP01000140">
    <property type="protein sequence ID" value="GAX19826.1"/>
    <property type="molecule type" value="Genomic_DNA"/>
</dbReference>
<protein>
    <submittedName>
        <fullName evidence="2">Uncharacterized protein</fullName>
    </submittedName>
</protein>
<gene>
    <name evidence="2" type="ORF">FisN_11Lh305</name>
</gene>
<comment type="caution">
    <text evidence="2">The sequence shown here is derived from an EMBL/GenBank/DDBJ whole genome shotgun (WGS) entry which is preliminary data.</text>
</comment>
<keyword evidence="1" id="KW-0732">Signal</keyword>
<evidence type="ECO:0000313" key="3">
    <source>
        <dbReference type="Proteomes" id="UP000198406"/>
    </source>
</evidence>
<dbReference type="AlphaFoldDB" id="A0A1Z5K150"/>
<dbReference type="Proteomes" id="UP000198406">
    <property type="component" value="Unassembled WGS sequence"/>
</dbReference>
<evidence type="ECO:0000313" key="2">
    <source>
        <dbReference type="EMBL" id="GAX19826.1"/>
    </source>
</evidence>
<organism evidence="2 3">
    <name type="scientific">Fistulifera solaris</name>
    <name type="common">Oleaginous diatom</name>
    <dbReference type="NCBI Taxonomy" id="1519565"/>
    <lineage>
        <taxon>Eukaryota</taxon>
        <taxon>Sar</taxon>
        <taxon>Stramenopiles</taxon>
        <taxon>Ochrophyta</taxon>
        <taxon>Bacillariophyta</taxon>
        <taxon>Bacillariophyceae</taxon>
        <taxon>Bacillariophycidae</taxon>
        <taxon>Naviculales</taxon>
        <taxon>Naviculaceae</taxon>
        <taxon>Fistulifera</taxon>
    </lineage>
</organism>
<name>A0A1Z5K150_FISSO</name>
<keyword evidence="3" id="KW-1185">Reference proteome</keyword>
<evidence type="ECO:0000256" key="1">
    <source>
        <dbReference type="SAM" id="SignalP"/>
    </source>
</evidence>